<evidence type="ECO:0000256" key="8">
    <source>
        <dbReference type="ARBA" id="ARBA00022989"/>
    </source>
</evidence>
<dbReference type="EMBL" id="JACJVJ010000001">
    <property type="protein sequence ID" value="MBC2777621.1"/>
    <property type="molecule type" value="Genomic_DNA"/>
</dbReference>
<evidence type="ECO:0000256" key="4">
    <source>
        <dbReference type="ARBA" id="ARBA00022448"/>
    </source>
</evidence>
<gene>
    <name evidence="14" type="primary">secG</name>
    <name evidence="14" type="ORF">H6P80_08300</name>
</gene>
<evidence type="ECO:0000256" key="3">
    <source>
        <dbReference type="ARBA" id="ARBA00017876"/>
    </source>
</evidence>
<evidence type="ECO:0000256" key="7">
    <source>
        <dbReference type="ARBA" id="ARBA00022927"/>
    </source>
</evidence>
<name>A0A842HZ42_9SPHN</name>
<dbReference type="Pfam" id="PF03840">
    <property type="entry name" value="SecG"/>
    <property type="match status" value="1"/>
</dbReference>
<dbReference type="GO" id="GO:0005886">
    <property type="term" value="C:plasma membrane"/>
    <property type="evidence" value="ECO:0007669"/>
    <property type="project" value="UniProtKB-SubCell"/>
</dbReference>
<organism evidence="14 15">
    <name type="scientific">Parasphingopyxis marina</name>
    <dbReference type="NCBI Taxonomy" id="2761622"/>
    <lineage>
        <taxon>Bacteria</taxon>
        <taxon>Pseudomonadati</taxon>
        <taxon>Pseudomonadota</taxon>
        <taxon>Alphaproteobacteria</taxon>
        <taxon>Sphingomonadales</taxon>
        <taxon>Sphingomonadaceae</taxon>
        <taxon>Parasphingopyxis</taxon>
    </lineage>
</organism>
<evidence type="ECO:0000256" key="9">
    <source>
        <dbReference type="ARBA" id="ARBA00023010"/>
    </source>
</evidence>
<evidence type="ECO:0000256" key="6">
    <source>
        <dbReference type="ARBA" id="ARBA00022692"/>
    </source>
</evidence>
<evidence type="ECO:0000256" key="10">
    <source>
        <dbReference type="ARBA" id="ARBA00023136"/>
    </source>
</evidence>
<proteinExistence type="inferred from homology"/>
<feature type="compositionally biased region" description="Low complexity" evidence="13">
    <location>
        <begin position="92"/>
        <end position="107"/>
    </location>
</feature>
<dbReference type="PANTHER" id="PTHR34182:SF1">
    <property type="entry name" value="PROTEIN-EXPORT MEMBRANE PROTEIN SECG"/>
    <property type="match status" value="1"/>
</dbReference>
<evidence type="ECO:0000313" key="15">
    <source>
        <dbReference type="Proteomes" id="UP000564378"/>
    </source>
</evidence>
<evidence type="ECO:0000256" key="1">
    <source>
        <dbReference type="ARBA" id="ARBA00004651"/>
    </source>
</evidence>
<dbReference type="GO" id="GO:0065002">
    <property type="term" value="P:intracellular protein transmembrane transport"/>
    <property type="evidence" value="ECO:0007669"/>
    <property type="project" value="TreeGrafter"/>
</dbReference>
<evidence type="ECO:0000256" key="11">
    <source>
        <dbReference type="ARBA" id="ARBA00025182"/>
    </source>
</evidence>
<dbReference type="GO" id="GO:0015450">
    <property type="term" value="F:protein-transporting ATPase activity"/>
    <property type="evidence" value="ECO:0007669"/>
    <property type="project" value="UniProtKB-UniRule"/>
</dbReference>
<reference evidence="14 15" key="1">
    <citation type="submission" date="2020-08" db="EMBL/GenBank/DDBJ databases">
        <title>Draft genome sequence of Parasphingopyxis sp. GrpM-11.</title>
        <authorList>
            <person name="Oh J."/>
            <person name="Roh D.-H."/>
        </authorList>
    </citation>
    <scope>NUCLEOTIDE SEQUENCE [LARGE SCALE GENOMIC DNA]</scope>
    <source>
        <strain evidence="14 15">GrpM-11</strain>
    </source>
</reference>
<dbReference type="Proteomes" id="UP000564378">
    <property type="component" value="Unassembled WGS sequence"/>
</dbReference>
<keyword evidence="10 12" id="KW-0472">Membrane</keyword>
<feature type="region of interest" description="Disordered" evidence="13">
    <location>
        <begin position="80"/>
        <end position="135"/>
    </location>
</feature>
<evidence type="ECO:0000313" key="14">
    <source>
        <dbReference type="EMBL" id="MBC2777621.1"/>
    </source>
</evidence>
<keyword evidence="6 12" id="KW-0812">Transmembrane</keyword>
<feature type="transmembrane region" description="Helical" evidence="12">
    <location>
        <begin position="51"/>
        <end position="71"/>
    </location>
</feature>
<dbReference type="NCBIfam" id="TIGR00810">
    <property type="entry name" value="secG"/>
    <property type="match status" value="1"/>
</dbReference>
<sequence>MFTFLLVVQVVVAFVLVTLILMQRSEGGGLGVGGSSSGLMTARGQADFLTRATGLTAAAFVGLSILLAGLATQRQHGSAFESDLAPVTQSEAPATAPAAPANGAASPVDNDILGSIAGQSEASDTAAPAEDGAAE</sequence>
<dbReference type="PANTHER" id="PTHR34182">
    <property type="entry name" value="PROTEIN-EXPORT MEMBRANE PROTEIN SECG"/>
    <property type="match status" value="1"/>
</dbReference>
<keyword evidence="5 12" id="KW-1003">Cell membrane</keyword>
<comment type="caution">
    <text evidence="14">The sequence shown here is derived from an EMBL/GenBank/DDBJ whole genome shotgun (WGS) entry which is preliminary data.</text>
</comment>
<dbReference type="RefSeq" id="WP_185801026.1">
    <property type="nucleotide sequence ID" value="NZ_JACJVJ010000001.1"/>
</dbReference>
<dbReference type="AlphaFoldDB" id="A0A842HZ42"/>
<keyword evidence="8 12" id="KW-1133">Transmembrane helix</keyword>
<dbReference type="GO" id="GO:0043952">
    <property type="term" value="P:protein transport by the Sec complex"/>
    <property type="evidence" value="ECO:0007669"/>
    <property type="project" value="TreeGrafter"/>
</dbReference>
<evidence type="ECO:0000256" key="5">
    <source>
        <dbReference type="ARBA" id="ARBA00022475"/>
    </source>
</evidence>
<evidence type="ECO:0000256" key="12">
    <source>
        <dbReference type="RuleBase" id="RU365087"/>
    </source>
</evidence>
<evidence type="ECO:0000256" key="13">
    <source>
        <dbReference type="SAM" id="MobiDB-lite"/>
    </source>
</evidence>
<dbReference type="PRINTS" id="PR01651">
    <property type="entry name" value="SECGEXPORT"/>
</dbReference>
<comment type="subcellular location">
    <subcellularLocation>
        <location evidence="1 12">Cell membrane</location>
        <topology evidence="1 12">Multi-pass membrane protein</topology>
    </subcellularLocation>
</comment>
<keyword evidence="7 12" id="KW-0653">Protein transport</keyword>
<dbReference type="GO" id="GO:0009306">
    <property type="term" value="P:protein secretion"/>
    <property type="evidence" value="ECO:0007669"/>
    <property type="project" value="UniProtKB-UniRule"/>
</dbReference>
<accession>A0A842HZ42</accession>
<evidence type="ECO:0000256" key="2">
    <source>
        <dbReference type="ARBA" id="ARBA00008445"/>
    </source>
</evidence>
<keyword evidence="15" id="KW-1185">Reference proteome</keyword>
<keyword evidence="9 12" id="KW-0811">Translocation</keyword>
<comment type="caution">
    <text evidence="12">Lacks conserved residue(s) required for the propagation of feature annotation.</text>
</comment>
<comment type="similarity">
    <text evidence="2 12">Belongs to the SecG family.</text>
</comment>
<dbReference type="InterPro" id="IPR004692">
    <property type="entry name" value="SecG"/>
</dbReference>
<comment type="function">
    <text evidence="11 12">Involved in protein export. Participates in an early event of protein translocation.</text>
</comment>
<protein>
    <recommendedName>
        <fullName evidence="3 12">Protein-export membrane protein SecG</fullName>
    </recommendedName>
</protein>
<keyword evidence="4 12" id="KW-0813">Transport</keyword>